<evidence type="ECO:0000313" key="2">
    <source>
        <dbReference type="Proteomes" id="UP000011666"/>
    </source>
</evidence>
<dbReference type="AlphaFoldDB" id="M0QPV5"/>
<reference evidence="1 2" key="1">
    <citation type="submission" date="2013-01" db="EMBL/GenBank/DDBJ databases">
        <title>Whole genome shotgun sequence of Gordonia soli NBRC 108243.</title>
        <authorList>
            <person name="Isaki-Nakamura S."/>
            <person name="Hosoyama A."/>
            <person name="Tsuchikane K."/>
            <person name="Ando Y."/>
            <person name="Baba S."/>
            <person name="Ohji S."/>
            <person name="Hamada M."/>
            <person name="Tamura T."/>
            <person name="Yamazoe A."/>
            <person name="Yamazaki S."/>
            <person name="Fujita N."/>
        </authorList>
    </citation>
    <scope>NUCLEOTIDE SEQUENCE [LARGE SCALE GENOMIC DNA]</scope>
    <source>
        <strain evidence="1 2">NBRC 108243</strain>
    </source>
</reference>
<proteinExistence type="predicted"/>
<organism evidence="1 2">
    <name type="scientific">Gordonia soli NBRC 108243</name>
    <dbReference type="NCBI Taxonomy" id="1223545"/>
    <lineage>
        <taxon>Bacteria</taxon>
        <taxon>Bacillati</taxon>
        <taxon>Actinomycetota</taxon>
        <taxon>Actinomycetes</taxon>
        <taxon>Mycobacteriales</taxon>
        <taxon>Gordoniaceae</taxon>
        <taxon>Gordonia</taxon>
    </lineage>
</organism>
<keyword evidence="2" id="KW-1185">Reference proteome</keyword>
<gene>
    <name evidence="1" type="ORF">GS4_25_00430</name>
</gene>
<accession>M0QPV5</accession>
<comment type="caution">
    <text evidence="1">The sequence shown here is derived from an EMBL/GenBank/DDBJ whole genome shotgun (WGS) entry which is preliminary data.</text>
</comment>
<sequence length="70" mass="7621">MKGCGICRFTVFDDGVGAKRWIHPTVMLSNGAHQGHSRVAGDLLLDKVEVVIVEEGDVSIIQENRISTLT</sequence>
<dbReference type="Proteomes" id="UP000011666">
    <property type="component" value="Unassembled WGS sequence"/>
</dbReference>
<protein>
    <submittedName>
        <fullName evidence="1">Uncharacterized protein</fullName>
    </submittedName>
</protein>
<evidence type="ECO:0000313" key="1">
    <source>
        <dbReference type="EMBL" id="GAC69472.1"/>
    </source>
</evidence>
<dbReference type="EMBL" id="BANX01000025">
    <property type="protein sequence ID" value="GAC69472.1"/>
    <property type="molecule type" value="Genomic_DNA"/>
</dbReference>
<name>M0QPV5_9ACTN</name>